<name>M0ZXG4_SOLTU</name>
<dbReference type="PaxDb" id="4113-PGSC0003DMT400010089"/>
<reference evidence="2" key="1">
    <citation type="journal article" date="2011" name="Nature">
        <title>Genome sequence and analysis of the tuber crop potato.</title>
        <authorList>
            <consortium name="The Potato Genome Sequencing Consortium"/>
        </authorList>
    </citation>
    <scope>NUCLEOTIDE SEQUENCE [LARGE SCALE GENOMIC DNA]</scope>
    <source>
        <strain evidence="2">cv. DM1-3 516 R44</strain>
    </source>
</reference>
<proteinExistence type="predicted"/>
<keyword evidence="2" id="KW-1185">Reference proteome</keyword>
<protein>
    <submittedName>
        <fullName evidence="1">Uncharacterized protein</fullName>
    </submittedName>
</protein>
<dbReference type="AlphaFoldDB" id="M0ZXG4"/>
<organism evidence="1 2">
    <name type="scientific">Solanum tuberosum</name>
    <name type="common">Potato</name>
    <dbReference type="NCBI Taxonomy" id="4113"/>
    <lineage>
        <taxon>Eukaryota</taxon>
        <taxon>Viridiplantae</taxon>
        <taxon>Streptophyta</taxon>
        <taxon>Embryophyta</taxon>
        <taxon>Tracheophyta</taxon>
        <taxon>Spermatophyta</taxon>
        <taxon>Magnoliopsida</taxon>
        <taxon>eudicotyledons</taxon>
        <taxon>Gunneridae</taxon>
        <taxon>Pentapetalae</taxon>
        <taxon>asterids</taxon>
        <taxon>lamiids</taxon>
        <taxon>Solanales</taxon>
        <taxon>Solanaceae</taxon>
        <taxon>Solanoideae</taxon>
        <taxon>Solaneae</taxon>
        <taxon>Solanum</taxon>
    </lineage>
</organism>
<sequence>MAKNVADADKFRTNGKEYCHINTSLNQFLRGVMILCWGVFGCGNDLMVSSHLIAPFRIKAFVALQTSPTVTIFSTSPTI</sequence>
<accession>M0ZXG4</accession>
<dbReference type="Proteomes" id="UP000011115">
    <property type="component" value="Unassembled WGS sequence"/>
</dbReference>
<dbReference type="InParanoid" id="M0ZXG4"/>
<dbReference type="EnsemblPlants" id="PGSC0003DMT400010089">
    <property type="protein sequence ID" value="PGSC0003DMT400010089"/>
    <property type="gene ID" value="PGSC0003DMG400003951"/>
</dbReference>
<evidence type="ECO:0000313" key="2">
    <source>
        <dbReference type="Proteomes" id="UP000011115"/>
    </source>
</evidence>
<evidence type="ECO:0000313" key="1">
    <source>
        <dbReference type="EnsemblPlants" id="PGSC0003DMT400010089"/>
    </source>
</evidence>
<dbReference type="Gramene" id="PGSC0003DMT400010089">
    <property type="protein sequence ID" value="PGSC0003DMT400010089"/>
    <property type="gene ID" value="PGSC0003DMG400003951"/>
</dbReference>
<dbReference type="HOGENOM" id="CLU_2610730_0_0_1"/>
<reference evidence="1" key="2">
    <citation type="submission" date="2015-06" db="UniProtKB">
        <authorList>
            <consortium name="EnsemblPlants"/>
        </authorList>
    </citation>
    <scope>IDENTIFICATION</scope>
    <source>
        <strain evidence="1">DM1-3 516 R44</strain>
    </source>
</reference>